<sequence length="234" mass="26469">MRLSTLIKTAFMMSVARADTLLYRNTFNDSSSIASWVAEGPLNAVVSNNTLELSGRGKADDYFVYWLPEVFPDRIRITWEFSAIQEPGLAMFFFGGASVAGGSIFDKGLAPRNGSYPQYHSGDIRVLHASYFRRRWPEERAFHLANLRKSPGFHLVAQGADPLPPVADAKGAFYKVEVVKDKRDVRFSINGLLLFSWEDTKTNTGPVVREGRIAFRQMQPLVARYRNLEVWKLD</sequence>
<protein>
    <submittedName>
        <fullName evidence="1">DUF1961-domain-containing protein</fullName>
    </submittedName>
</protein>
<dbReference type="InterPro" id="IPR013320">
    <property type="entry name" value="ConA-like_dom_sf"/>
</dbReference>
<keyword evidence="2" id="KW-1185">Reference proteome</keyword>
<evidence type="ECO:0000313" key="2">
    <source>
        <dbReference type="Proteomes" id="UP000799778"/>
    </source>
</evidence>
<dbReference type="Proteomes" id="UP000799778">
    <property type="component" value="Unassembled WGS sequence"/>
</dbReference>
<proteinExistence type="predicted"/>
<dbReference type="SUPFAM" id="SSF49899">
    <property type="entry name" value="Concanavalin A-like lectins/glucanases"/>
    <property type="match status" value="1"/>
</dbReference>
<dbReference type="OrthoDB" id="4264714at2759"/>
<dbReference type="GeneID" id="54285635"/>
<organism evidence="1 2">
    <name type="scientific">Aaosphaeria arxii CBS 175.79</name>
    <dbReference type="NCBI Taxonomy" id="1450172"/>
    <lineage>
        <taxon>Eukaryota</taxon>
        <taxon>Fungi</taxon>
        <taxon>Dikarya</taxon>
        <taxon>Ascomycota</taxon>
        <taxon>Pezizomycotina</taxon>
        <taxon>Dothideomycetes</taxon>
        <taxon>Pleosporomycetidae</taxon>
        <taxon>Pleosporales</taxon>
        <taxon>Pleosporales incertae sedis</taxon>
        <taxon>Aaosphaeria</taxon>
    </lineage>
</organism>
<dbReference type="AlphaFoldDB" id="A0A6A5XMT9"/>
<reference evidence="1" key="1">
    <citation type="journal article" date="2020" name="Stud. Mycol.">
        <title>101 Dothideomycetes genomes: a test case for predicting lifestyles and emergence of pathogens.</title>
        <authorList>
            <person name="Haridas S."/>
            <person name="Albert R."/>
            <person name="Binder M."/>
            <person name="Bloem J."/>
            <person name="Labutti K."/>
            <person name="Salamov A."/>
            <person name="Andreopoulos B."/>
            <person name="Baker S."/>
            <person name="Barry K."/>
            <person name="Bills G."/>
            <person name="Bluhm B."/>
            <person name="Cannon C."/>
            <person name="Castanera R."/>
            <person name="Culley D."/>
            <person name="Daum C."/>
            <person name="Ezra D."/>
            <person name="Gonzalez J."/>
            <person name="Henrissat B."/>
            <person name="Kuo A."/>
            <person name="Liang C."/>
            <person name="Lipzen A."/>
            <person name="Lutzoni F."/>
            <person name="Magnuson J."/>
            <person name="Mondo S."/>
            <person name="Nolan M."/>
            <person name="Ohm R."/>
            <person name="Pangilinan J."/>
            <person name="Park H.-J."/>
            <person name="Ramirez L."/>
            <person name="Alfaro M."/>
            <person name="Sun H."/>
            <person name="Tritt A."/>
            <person name="Yoshinaga Y."/>
            <person name="Zwiers L.-H."/>
            <person name="Turgeon B."/>
            <person name="Goodwin S."/>
            <person name="Spatafora J."/>
            <person name="Crous P."/>
            <person name="Grigoriev I."/>
        </authorList>
    </citation>
    <scope>NUCLEOTIDE SEQUENCE</scope>
    <source>
        <strain evidence="1">CBS 175.79</strain>
    </source>
</reference>
<dbReference type="EMBL" id="ML978070">
    <property type="protein sequence ID" value="KAF2014432.1"/>
    <property type="molecule type" value="Genomic_DNA"/>
</dbReference>
<dbReference type="Pfam" id="PF09224">
    <property type="entry name" value="DUF1961"/>
    <property type="match status" value="1"/>
</dbReference>
<dbReference type="Gene3D" id="2.60.120.200">
    <property type="match status" value="1"/>
</dbReference>
<gene>
    <name evidence="1" type="ORF">BU24DRAFT_423385</name>
</gene>
<name>A0A6A5XMT9_9PLEO</name>
<evidence type="ECO:0000313" key="1">
    <source>
        <dbReference type="EMBL" id="KAF2014432.1"/>
    </source>
</evidence>
<dbReference type="RefSeq" id="XP_033382771.1">
    <property type="nucleotide sequence ID" value="XM_033528238.1"/>
</dbReference>
<accession>A0A6A5XMT9</accession>
<dbReference type="InterPro" id="IPR015305">
    <property type="entry name" value="DUF1961"/>
</dbReference>